<dbReference type="EMBL" id="LAZR01058304">
    <property type="protein sequence ID" value="KKK70177.1"/>
    <property type="molecule type" value="Genomic_DNA"/>
</dbReference>
<name>A0A0F8XM95_9ZZZZ</name>
<accession>A0A0F8XM95</accession>
<reference evidence="1" key="1">
    <citation type="journal article" date="2015" name="Nature">
        <title>Complex archaea that bridge the gap between prokaryotes and eukaryotes.</title>
        <authorList>
            <person name="Spang A."/>
            <person name="Saw J.H."/>
            <person name="Jorgensen S.L."/>
            <person name="Zaremba-Niedzwiedzka K."/>
            <person name="Martijn J."/>
            <person name="Lind A.E."/>
            <person name="van Eijk R."/>
            <person name="Schleper C."/>
            <person name="Guy L."/>
            <person name="Ettema T.J."/>
        </authorList>
    </citation>
    <scope>NUCLEOTIDE SEQUENCE</scope>
</reference>
<sequence length="136" mass="16149">MSFELLSSEIIILIFENFSTYVELYRYVYIICKNWNKLVKESTLVKNFTVKEIGIEIDLEKYKIRHKFWAVNIPEISLTKVQKELQFICYLKLLSIRDDNSMKNLYYNNPIIGGDIPVNNVNIIDTFLLPRRFGKT</sequence>
<evidence type="ECO:0000313" key="1">
    <source>
        <dbReference type="EMBL" id="KKK70177.1"/>
    </source>
</evidence>
<proteinExistence type="predicted"/>
<organism evidence="1">
    <name type="scientific">marine sediment metagenome</name>
    <dbReference type="NCBI Taxonomy" id="412755"/>
    <lineage>
        <taxon>unclassified sequences</taxon>
        <taxon>metagenomes</taxon>
        <taxon>ecological metagenomes</taxon>
    </lineage>
</organism>
<protein>
    <recommendedName>
        <fullName evidence="2">F-box domain-containing protein</fullName>
    </recommendedName>
</protein>
<feature type="non-terminal residue" evidence="1">
    <location>
        <position position="136"/>
    </location>
</feature>
<dbReference type="AlphaFoldDB" id="A0A0F8XM95"/>
<evidence type="ECO:0008006" key="2">
    <source>
        <dbReference type="Google" id="ProtNLM"/>
    </source>
</evidence>
<comment type="caution">
    <text evidence="1">The sequence shown here is derived from an EMBL/GenBank/DDBJ whole genome shotgun (WGS) entry which is preliminary data.</text>
</comment>
<gene>
    <name evidence="1" type="ORF">LCGC14_2926600</name>
</gene>